<keyword evidence="7" id="KW-0999">Mitochondrion inner membrane</keyword>
<dbReference type="Gene3D" id="1.10.238.10">
    <property type="entry name" value="EF-hand"/>
    <property type="match status" value="2"/>
</dbReference>
<comment type="similarity">
    <text evidence="3">Belongs to the class-I pyridoxal-phosphate-dependent aminotransferase family.</text>
</comment>
<feature type="repeat" description="Solcar" evidence="14">
    <location>
        <begin position="965"/>
        <end position="1053"/>
    </location>
</feature>
<dbReference type="FunCoup" id="K1QSK4">
    <property type="interactions" value="831"/>
</dbReference>
<comment type="similarity">
    <text evidence="2">Belongs to the mitochondrial carrier (TC 2.A.29) family.</text>
</comment>
<dbReference type="PROSITE" id="PS00105">
    <property type="entry name" value="AA_TRANSFER_CLASS_1"/>
    <property type="match status" value="1"/>
</dbReference>
<keyword evidence="9" id="KW-0663">Pyridoxal phosphate</keyword>
<evidence type="ECO:0000256" key="12">
    <source>
        <dbReference type="ARBA" id="ARBA00023136"/>
    </source>
</evidence>
<evidence type="ECO:0000256" key="9">
    <source>
        <dbReference type="ARBA" id="ARBA00022898"/>
    </source>
</evidence>
<keyword evidence="10" id="KW-1133">Transmembrane helix</keyword>
<dbReference type="PROSITE" id="PS00018">
    <property type="entry name" value="EF_HAND_1"/>
    <property type="match status" value="1"/>
</dbReference>
<feature type="domain" description="EF-hand" evidence="15">
    <location>
        <begin position="603"/>
        <end position="638"/>
    </location>
</feature>
<dbReference type="Gene3D" id="3.90.1150.10">
    <property type="entry name" value="Aspartate Aminotransferase, domain 1"/>
    <property type="match status" value="1"/>
</dbReference>
<dbReference type="InterPro" id="IPR002048">
    <property type="entry name" value="EF_hand_dom"/>
</dbReference>
<dbReference type="InterPro" id="IPR015422">
    <property type="entry name" value="PyrdxlP-dep_Trfase_small"/>
</dbReference>
<dbReference type="Pfam" id="PF00153">
    <property type="entry name" value="Mito_carr"/>
    <property type="match status" value="3"/>
</dbReference>
<comment type="subunit">
    <text evidence="13">Homodimer (via N-terminus).</text>
</comment>
<evidence type="ECO:0000256" key="5">
    <source>
        <dbReference type="ARBA" id="ARBA00022692"/>
    </source>
</evidence>
<evidence type="ECO:0000256" key="13">
    <source>
        <dbReference type="ARBA" id="ARBA00038674"/>
    </source>
</evidence>
<dbReference type="FunFam" id="1.50.40.10:FF:000004">
    <property type="entry name" value="Calcium-binding mitochondrial carrier protein Aralar1"/>
    <property type="match status" value="1"/>
</dbReference>
<evidence type="ECO:0000256" key="1">
    <source>
        <dbReference type="ARBA" id="ARBA00004448"/>
    </source>
</evidence>
<dbReference type="Gene3D" id="3.40.640.10">
    <property type="entry name" value="Type I PLP-dependent aspartate aminotransferase-like (Major domain)"/>
    <property type="match status" value="1"/>
</dbReference>
<dbReference type="InterPro" id="IPR015421">
    <property type="entry name" value="PyrdxlP-dep_Trfase_major"/>
</dbReference>
<dbReference type="InterPro" id="IPR004838">
    <property type="entry name" value="NHTrfase_class1_PyrdxlP-BS"/>
</dbReference>
<organism evidence="16">
    <name type="scientific">Magallana gigas</name>
    <name type="common">Pacific oyster</name>
    <name type="synonym">Crassostrea gigas</name>
    <dbReference type="NCBI Taxonomy" id="29159"/>
    <lineage>
        <taxon>Eukaryota</taxon>
        <taxon>Metazoa</taxon>
        <taxon>Spiralia</taxon>
        <taxon>Lophotrochozoa</taxon>
        <taxon>Mollusca</taxon>
        <taxon>Bivalvia</taxon>
        <taxon>Autobranchia</taxon>
        <taxon>Pteriomorphia</taxon>
        <taxon>Ostreida</taxon>
        <taxon>Ostreoidea</taxon>
        <taxon>Ostreidae</taxon>
        <taxon>Magallana</taxon>
    </lineage>
</organism>
<protein>
    <submittedName>
        <fullName evidence="16">Calcium-binding mitochondrial carrier protein Aralar1</fullName>
    </submittedName>
</protein>
<evidence type="ECO:0000256" key="11">
    <source>
        <dbReference type="ARBA" id="ARBA00023128"/>
    </source>
</evidence>
<dbReference type="PRINTS" id="PR00926">
    <property type="entry name" value="MITOCARRIER"/>
</dbReference>
<evidence type="ECO:0000256" key="7">
    <source>
        <dbReference type="ARBA" id="ARBA00022792"/>
    </source>
</evidence>
<proteinExistence type="inferred from homology"/>
<evidence type="ECO:0000256" key="4">
    <source>
        <dbReference type="ARBA" id="ARBA00022448"/>
    </source>
</evidence>
<dbReference type="AlphaFoldDB" id="K1QSK4"/>
<evidence type="ECO:0000256" key="3">
    <source>
        <dbReference type="ARBA" id="ARBA00007441"/>
    </source>
</evidence>
<accession>K1QSK4</accession>
<evidence type="ECO:0000256" key="6">
    <source>
        <dbReference type="ARBA" id="ARBA00022737"/>
    </source>
</evidence>
<dbReference type="GO" id="GO:0005509">
    <property type="term" value="F:calcium ion binding"/>
    <property type="evidence" value="ECO:0007669"/>
    <property type="project" value="InterPro"/>
</dbReference>
<dbReference type="PROSITE" id="PS50920">
    <property type="entry name" value="SOLCAR"/>
    <property type="match status" value="3"/>
</dbReference>
<evidence type="ECO:0000256" key="2">
    <source>
        <dbReference type="ARBA" id="ARBA00006375"/>
    </source>
</evidence>
<feature type="repeat" description="Solcar" evidence="14">
    <location>
        <begin position="774"/>
        <end position="865"/>
    </location>
</feature>
<keyword evidence="5 14" id="KW-0812">Transmembrane</keyword>
<dbReference type="InterPro" id="IPR018247">
    <property type="entry name" value="EF_Hand_1_Ca_BS"/>
</dbReference>
<dbReference type="InterPro" id="IPR011992">
    <property type="entry name" value="EF-hand-dom_pair"/>
</dbReference>
<dbReference type="CDD" id="cd00609">
    <property type="entry name" value="AAT_like"/>
    <property type="match status" value="1"/>
</dbReference>
<dbReference type="Gene3D" id="1.50.40.10">
    <property type="entry name" value="Mitochondrial carrier domain"/>
    <property type="match status" value="1"/>
</dbReference>
<keyword evidence="4" id="KW-0813">Transport</keyword>
<dbReference type="InParanoid" id="K1QSK4"/>
<evidence type="ECO:0000256" key="14">
    <source>
        <dbReference type="PROSITE-ProRule" id="PRU00282"/>
    </source>
</evidence>
<keyword evidence="12 14" id="KW-0472">Membrane</keyword>
<dbReference type="SUPFAM" id="SSF53383">
    <property type="entry name" value="PLP-dependent transferases"/>
    <property type="match status" value="1"/>
</dbReference>
<dbReference type="SUPFAM" id="SSF103506">
    <property type="entry name" value="Mitochondrial carrier"/>
    <property type="match status" value="1"/>
</dbReference>
<dbReference type="GO" id="GO:0005743">
    <property type="term" value="C:mitochondrial inner membrane"/>
    <property type="evidence" value="ECO:0007669"/>
    <property type="project" value="UniProtKB-SubCell"/>
</dbReference>
<dbReference type="Pfam" id="PF00155">
    <property type="entry name" value="Aminotran_1_2"/>
    <property type="match status" value="1"/>
</dbReference>
<keyword evidence="8" id="KW-0106">Calcium</keyword>
<evidence type="ECO:0000256" key="10">
    <source>
        <dbReference type="ARBA" id="ARBA00022989"/>
    </source>
</evidence>
<keyword evidence="11" id="KW-0496">Mitochondrion</keyword>
<feature type="domain" description="EF-hand" evidence="15">
    <location>
        <begin position="532"/>
        <end position="567"/>
    </location>
</feature>
<gene>
    <name evidence="16" type="ORF">CGI_10018434</name>
</gene>
<dbReference type="InterPro" id="IPR023395">
    <property type="entry name" value="MCP_dom_sf"/>
</dbReference>
<evidence type="ECO:0000259" key="15">
    <source>
        <dbReference type="PROSITE" id="PS50222"/>
    </source>
</evidence>
<dbReference type="GO" id="GO:0030170">
    <property type="term" value="F:pyridoxal phosphate binding"/>
    <property type="evidence" value="ECO:0007669"/>
    <property type="project" value="InterPro"/>
</dbReference>
<dbReference type="GO" id="GO:0003824">
    <property type="term" value="F:catalytic activity"/>
    <property type="evidence" value="ECO:0007669"/>
    <property type="project" value="InterPro"/>
</dbReference>
<dbReference type="GO" id="GO:0043490">
    <property type="term" value="P:malate-aspartate shuttle"/>
    <property type="evidence" value="ECO:0007669"/>
    <property type="project" value="TreeGrafter"/>
</dbReference>
<keyword evidence="6" id="KW-0677">Repeat</keyword>
<dbReference type="PROSITE" id="PS50222">
    <property type="entry name" value="EF_HAND_2"/>
    <property type="match status" value="2"/>
</dbReference>
<sequence length="1114" mass="125601">MTDLVRTDLAEYAPASNLLFNEHIRDLIQSGRKIYHFAFGQSPFPVVESAVQALKDHAGENAYLPVAGLKQLRQAICDFHQKYDGFDDLDPEEIVVGPGSKELIYLVMHVFNGDVLVISPSWTTYKPQARLAHHEPFVIETGLEDAWKISPKIIDDFVNKNQLKKNRLLILNNPDNPTGTCYTATELQELSNTFRKHNIIVLSDEIYSRIRYDQKHVSLAKFYPEGTIISTGLSKWASAGGWRLGYHMYPKQLSDLRRAVRSAASHTYTSAPSPVQYAATEMFQNLDLCDSYIKHCSRILDAVGSYCYWELTSVGVKAVKPTAGYYIFPDFEVIKENLKRRGIKTCEEMCKAILDECGVAVMAGGPAFLRPVDELTTRLCYVPFDGGNALSYSRSLGMDKDLPENFVKDYCTPVYDGIQRDMAANGKDHLLEIVSKVWPIKTAQCEVKHRKVEVFKRADQDQLKEIFSQYASVVEDGEQYMTYGDLIQRYLGFLGENCDEYTLKLFASSVDTSRDGKISFTEFQAFEALLCLPDAMYALAFQVFDRNGNGYLSCSEFEDIIKHTTLNREIPFNFNSEFISLHFGKDKQRKITYSEFTQLIHDFHEEHALQAFRRRDKGDTGSINPKDFEEIMCKLKSYLLTPFVKENLVTVAVGGGHRQISYAYFTAFVSLLNNLELVQKLYLACTRRDKTMEVTKEEMMYQAQEFSQITPLEIDILFQLIGLKHQTGRIKYEDITDLTPAEGRETPYSIQMQIAQEKLALEQGTERTFALEVLESVYRFALGSIAGATGATAVYPIDLVKTRMQNQRSGPMVGELMYKNSWDCFKKVIRHEGVLGLYRGLGPQLVGVCPEKAIKLTMNDLMRDKLTRKDGSIPLWAEMVAGGTAGASQVMFTNPLEIVKIRLQVAGEVHGKSKVSAFTVIKELGFMGLYKGSRACFLRDIPFSAIYFPAYANVKKALADENGYNSWGTLLLSATIAGMPAAAIPTPADVIKTRLQVAARTGQTSYNGVIDCVRKIYREEGGWAFWKGTPARVFRSSPQFGVTLLTYEVLQRLFYVDFGGRRPEGSEPQSTQLEKQLSRNPDHIGGYRLALATFNGMESKFGLCLPKFKSSMQT</sequence>
<dbReference type="EMBL" id="JH816385">
    <property type="protein sequence ID" value="EKC34194.1"/>
    <property type="molecule type" value="Genomic_DNA"/>
</dbReference>
<dbReference type="GO" id="GO:0005313">
    <property type="term" value="F:L-glutamate transmembrane transporter activity"/>
    <property type="evidence" value="ECO:0007669"/>
    <property type="project" value="TreeGrafter"/>
</dbReference>
<evidence type="ECO:0000313" key="16">
    <source>
        <dbReference type="EMBL" id="EKC34194.1"/>
    </source>
</evidence>
<dbReference type="HOGENOM" id="CLU_281347_0_0_1"/>
<feature type="repeat" description="Solcar" evidence="14">
    <location>
        <begin position="873"/>
        <end position="957"/>
    </location>
</feature>
<dbReference type="InterPro" id="IPR015424">
    <property type="entry name" value="PyrdxlP-dep_Trfase"/>
</dbReference>
<dbReference type="InterPro" id="IPR051028">
    <property type="entry name" value="Mito_Solute_Carrier"/>
</dbReference>
<dbReference type="SUPFAM" id="SSF47473">
    <property type="entry name" value="EF-hand"/>
    <property type="match status" value="2"/>
</dbReference>
<dbReference type="GO" id="GO:0015183">
    <property type="term" value="F:L-aspartate transmembrane transporter activity"/>
    <property type="evidence" value="ECO:0007669"/>
    <property type="project" value="TreeGrafter"/>
</dbReference>
<dbReference type="SMART" id="SM00054">
    <property type="entry name" value="EFh"/>
    <property type="match status" value="3"/>
</dbReference>
<evidence type="ECO:0000256" key="8">
    <source>
        <dbReference type="ARBA" id="ARBA00022837"/>
    </source>
</evidence>
<dbReference type="InterPro" id="IPR018108">
    <property type="entry name" value="MCP_transmembrane"/>
</dbReference>
<reference evidence="16" key="1">
    <citation type="journal article" date="2012" name="Nature">
        <title>The oyster genome reveals stress adaptation and complexity of shell formation.</title>
        <authorList>
            <person name="Zhang G."/>
            <person name="Fang X."/>
            <person name="Guo X."/>
            <person name="Li L."/>
            <person name="Luo R."/>
            <person name="Xu F."/>
            <person name="Yang P."/>
            <person name="Zhang L."/>
            <person name="Wang X."/>
            <person name="Qi H."/>
            <person name="Xiong Z."/>
            <person name="Que H."/>
            <person name="Xie Y."/>
            <person name="Holland P.W."/>
            <person name="Paps J."/>
            <person name="Zhu Y."/>
            <person name="Wu F."/>
            <person name="Chen Y."/>
            <person name="Wang J."/>
            <person name="Peng C."/>
            <person name="Meng J."/>
            <person name="Yang L."/>
            <person name="Liu J."/>
            <person name="Wen B."/>
            <person name="Zhang N."/>
            <person name="Huang Z."/>
            <person name="Zhu Q."/>
            <person name="Feng Y."/>
            <person name="Mount A."/>
            <person name="Hedgecock D."/>
            <person name="Xu Z."/>
            <person name="Liu Y."/>
            <person name="Domazet-Loso T."/>
            <person name="Du Y."/>
            <person name="Sun X."/>
            <person name="Zhang S."/>
            <person name="Liu B."/>
            <person name="Cheng P."/>
            <person name="Jiang X."/>
            <person name="Li J."/>
            <person name="Fan D."/>
            <person name="Wang W."/>
            <person name="Fu W."/>
            <person name="Wang T."/>
            <person name="Wang B."/>
            <person name="Zhang J."/>
            <person name="Peng Z."/>
            <person name="Li Y."/>
            <person name="Li N."/>
            <person name="Wang J."/>
            <person name="Chen M."/>
            <person name="He Y."/>
            <person name="Tan F."/>
            <person name="Song X."/>
            <person name="Zheng Q."/>
            <person name="Huang R."/>
            <person name="Yang H."/>
            <person name="Du X."/>
            <person name="Chen L."/>
            <person name="Yang M."/>
            <person name="Gaffney P.M."/>
            <person name="Wang S."/>
            <person name="Luo L."/>
            <person name="She Z."/>
            <person name="Ming Y."/>
            <person name="Huang W."/>
            <person name="Zhang S."/>
            <person name="Huang B."/>
            <person name="Zhang Y."/>
            <person name="Qu T."/>
            <person name="Ni P."/>
            <person name="Miao G."/>
            <person name="Wang J."/>
            <person name="Wang Q."/>
            <person name="Steinberg C.E."/>
            <person name="Wang H."/>
            <person name="Li N."/>
            <person name="Qian L."/>
            <person name="Zhang G."/>
            <person name="Li Y."/>
            <person name="Yang H."/>
            <person name="Liu X."/>
            <person name="Wang J."/>
            <person name="Yin Y."/>
            <person name="Wang J."/>
        </authorList>
    </citation>
    <scope>NUCLEOTIDE SEQUENCE [LARGE SCALE GENOMIC DNA]</scope>
    <source>
        <strain evidence="16">05x7-T-G4-1.051#20</strain>
    </source>
</reference>
<dbReference type="PANTHER" id="PTHR45678:SF9">
    <property type="entry name" value="CALCIUM-BINDING MITOCHONDRIAL CARRIER PROTEIN ARALAR1"/>
    <property type="match status" value="1"/>
</dbReference>
<comment type="subcellular location">
    <subcellularLocation>
        <location evidence="1">Mitochondrion inner membrane</location>
        <topology evidence="1">Multi-pass membrane protein</topology>
    </subcellularLocation>
</comment>
<dbReference type="InterPro" id="IPR002067">
    <property type="entry name" value="MCP"/>
</dbReference>
<dbReference type="Pfam" id="PF13202">
    <property type="entry name" value="EF-hand_5"/>
    <property type="match status" value="2"/>
</dbReference>
<dbReference type="InterPro" id="IPR004839">
    <property type="entry name" value="Aminotransferase_I/II_large"/>
</dbReference>
<name>K1QSK4_MAGGI</name>
<dbReference type="PANTHER" id="PTHR45678">
    <property type="entry name" value="MITOCHONDRIAL 2-OXODICARBOXYLATE CARRIER 1-RELATED"/>
    <property type="match status" value="1"/>
</dbReference>